<sequence length="241" mass="25741">MSAPLIGITGRRLIGVPDIPPALHGIVAYTYFADYSASVAAAGGVPVLLPFETHPELVADRLDGVVLAGGEDVDPRRYGGTPSPFQTLIDPLRDEYEITLVRAALERRLPLLGICRGSQLLNVALGGTLVPHLPPDSGEGHSYLGYPRGHRSHPVRVTEGSRAAGVLGTDLAVNSYHHQAVDRVGSGLRAVAYAPDGVIEAVEMDGFPVLGVQWHPEMFAEPDPLFGWLVDEAKNYQGETI</sequence>
<dbReference type="PANTHER" id="PTHR43235">
    <property type="entry name" value="GLUTAMINE AMIDOTRANSFERASE PB2B2.05-RELATED"/>
    <property type="match status" value="1"/>
</dbReference>
<dbReference type="InterPro" id="IPR044668">
    <property type="entry name" value="PuuD-like"/>
</dbReference>
<protein>
    <submittedName>
        <fullName evidence="1">Putative glutamine amidotransferase</fullName>
    </submittedName>
</protein>
<dbReference type="Pfam" id="PF07722">
    <property type="entry name" value="Peptidase_C26"/>
    <property type="match status" value="1"/>
</dbReference>
<gene>
    <name evidence="1" type="ORF">F4562_006491</name>
</gene>
<dbReference type="Gene3D" id="3.40.50.880">
    <property type="match status" value="1"/>
</dbReference>
<comment type="caution">
    <text evidence="1">The sequence shown here is derived from an EMBL/GenBank/DDBJ whole genome shotgun (WGS) entry which is preliminary data.</text>
</comment>
<proteinExistence type="predicted"/>
<dbReference type="AlphaFoldDB" id="A0A7W9IMF5"/>
<dbReference type="InterPro" id="IPR011697">
    <property type="entry name" value="Peptidase_C26"/>
</dbReference>
<dbReference type="Proteomes" id="UP000540685">
    <property type="component" value="Unassembled WGS sequence"/>
</dbReference>
<dbReference type="PROSITE" id="PS51273">
    <property type="entry name" value="GATASE_TYPE_1"/>
    <property type="match status" value="1"/>
</dbReference>
<dbReference type="GO" id="GO:0016740">
    <property type="term" value="F:transferase activity"/>
    <property type="evidence" value="ECO:0007669"/>
    <property type="project" value="UniProtKB-KW"/>
</dbReference>
<keyword evidence="1" id="KW-0808">Transferase</keyword>
<keyword evidence="1" id="KW-0315">Glutamine amidotransferase</keyword>
<dbReference type="GO" id="GO:0033969">
    <property type="term" value="F:gamma-glutamyl-gamma-aminobutyrate hydrolase activity"/>
    <property type="evidence" value="ECO:0007669"/>
    <property type="project" value="TreeGrafter"/>
</dbReference>
<dbReference type="GO" id="GO:0006598">
    <property type="term" value="P:polyamine catabolic process"/>
    <property type="evidence" value="ECO:0007669"/>
    <property type="project" value="TreeGrafter"/>
</dbReference>
<keyword evidence="2" id="KW-1185">Reference proteome</keyword>
<accession>A0A7W9IMF5</accession>
<name>A0A7W9IMF5_9ACTN</name>
<dbReference type="SUPFAM" id="SSF52317">
    <property type="entry name" value="Class I glutamine amidotransferase-like"/>
    <property type="match status" value="1"/>
</dbReference>
<evidence type="ECO:0000313" key="2">
    <source>
        <dbReference type="Proteomes" id="UP000540685"/>
    </source>
</evidence>
<dbReference type="PANTHER" id="PTHR43235:SF1">
    <property type="entry name" value="GLUTAMINE AMIDOTRANSFERASE PB2B2.05-RELATED"/>
    <property type="match status" value="1"/>
</dbReference>
<evidence type="ECO:0000313" key="1">
    <source>
        <dbReference type="EMBL" id="MBB5823429.1"/>
    </source>
</evidence>
<organism evidence="1 2">
    <name type="scientific">Streptosporangium becharense</name>
    <dbReference type="NCBI Taxonomy" id="1816182"/>
    <lineage>
        <taxon>Bacteria</taxon>
        <taxon>Bacillati</taxon>
        <taxon>Actinomycetota</taxon>
        <taxon>Actinomycetes</taxon>
        <taxon>Streptosporangiales</taxon>
        <taxon>Streptosporangiaceae</taxon>
        <taxon>Streptosporangium</taxon>
    </lineage>
</organism>
<dbReference type="InterPro" id="IPR029062">
    <property type="entry name" value="Class_I_gatase-like"/>
</dbReference>
<dbReference type="GO" id="GO:0005829">
    <property type="term" value="C:cytosol"/>
    <property type="evidence" value="ECO:0007669"/>
    <property type="project" value="TreeGrafter"/>
</dbReference>
<reference evidence="1 2" key="1">
    <citation type="submission" date="2020-08" db="EMBL/GenBank/DDBJ databases">
        <title>Sequencing the genomes of 1000 actinobacteria strains.</title>
        <authorList>
            <person name="Klenk H.-P."/>
        </authorList>
    </citation>
    <scope>NUCLEOTIDE SEQUENCE [LARGE SCALE GENOMIC DNA]</scope>
    <source>
        <strain evidence="1 2">DSM 46887</strain>
    </source>
</reference>
<dbReference type="EMBL" id="JACHMP010000001">
    <property type="protein sequence ID" value="MBB5823429.1"/>
    <property type="molecule type" value="Genomic_DNA"/>
</dbReference>
<dbReference type="RefSeq" id="WP_184547001.1">
    <property type="nucleotide sequence ID" value="NZ_JACHMP010000001.1"/>
</dbReference>
<dbReference type="CDD" id="cd01745">
    <property type="entry name" value="GATase1_2"/>
    <property type="match status" value="1"/>
</dbReference>